<name>A0ABX5Z6F7_9MICO</name>
<comment type="similarity">
    <text evidence="1">Belongs to the FemABX family.</text>
</comment>
<dbReference type="Proteomes" id="UP000323565">
    <property type="component" value="Chromosome"/>
</dbReference>
<dbReference type="InterPro" id="IPR016181">
    <property type="entry name" value="Acyl_CoA_acyltransferase"/>
</dbReference>
<feature type="region of interest" description="Disordered" evidence="7">
    <location>
        <begin position="311"/>
        <end position="349"/>
    </location>
</feature>
<evidence type="ECO:0000256" key="1">
    <source>
        <dbReference type="ARBA" id="ARBA00009943"/>
    </source>
</evidence>
<gene>
    <name evidence="9" type="ORF">FV141_01715</name>
</gene>
<evidence type="ECO:0000256" key="3">
    <source>
        <dbReference type="ARBA" id="ARBA00022960"/>
    </source>
</evidence>
<keyword evidence="5" id="KW-0012">Acyltransferase</keyword>
<dbReference type="InterPro" id="IPR050644">
    <property type="entry name" value="PG_Glycine_Bridge_Synth"/>
</dbReference>
<evidence type="ECO:0000256" key="2">
    <source>
        <dbReference type="ARBA" id="ARBA00022679"/>
    </source>
</evidence>
<organism evidence="9 10">
    <name type="scientific">Dermacoccus abyssi</name>
    <dbReference type="NCBI Taxonomy" id="322596"/>
    <lineage>
        <taxon>Bacteria</taxon>
        <taxon>Bacillati</taxon>
        <taxon>Actinomycetota</taxon>
        <taxon>Actinomycetes</taxon>
        <taxon>Micrococcales</taxon>
        <taxon>Dermacoccaceae</taxon>
        <taxon>Dermacoccus</taxon>
    </lineage>
</organism>
<dbReference type="PANTHER" id="PTHR36174">
    <property type="entry name" value="LIPID II:GLYCINE GLYCYLTRANSFERASE"/>
    <property type="match status" value="1"/>
</dbReference>
<reference evidence="9 10" key="1">
    <citation type="submission" date="2019-08" db="EMBL/GenBank/DDBJ databases">
        <title>Dermacoccus abyssi strain HZAU 226, whole genome Nanopore sequencing project.</title>
        <authorList>
            <person name="Guo A."/>
            <person name="Zhang X."/>
            <person name="Ruan Y."/>
            <person name="Liu W."/>
            <person name="Chen Q."/>
            <person name="Gu L."/>
        </authorList>
    </citation>
    <scope>NUCLEOTIDE SEQUENCE [LARGE SCALE GENOMIC DNA]</scope>
    <source>
        <strain evidence="9 10">HZAU 226</strain>
    </source>
</reference>
<keyword evidence="4" id="KW-0573">Peptidoglycan synthesis</keyword>
<keyword evidence="3" id="KW-0133">Cell shape</keyword>
<dbReference type="InterPro" id="IPR003447">
    <property type="entry name" value="FEMABX"/>
</dbReference>
<evidence type="ECO:0000256" key="6">
    <source>
        <dbReference type="ARBA" id="ARBA00023316"/>
    </source>
</evidence>
<dbReference type="SUPFAM" id="SSF55729">
    <property type="entry name" value="Acyl-CoA N-acyltransferases (Nat)"/>
    <property type="match status" value="2"/>
</dbReference>
<proteinExistence type="inferred from homology"/>
<dbReference type="EMBL" id="CP043031">
    <property type="protein sequence ID" value="QEH92398.1"/>
    <property type="molecule type" value="Genomic_DNA"/>
</dbReference>
<evidence type="ECO:0000313" key="9">
    <source>
        <dbReference type="EMBL" id="QEH92398.1"/>
    </source>
</evidence>
<keyword evidence="2" id="KW-0808">Transferase</keyword>
<dbReference type="Gene3D" id="3.40.630.30">
    <property type="match status" value="2"/>
</dbReference>
<dbReference type="PANTHER" id="PTHR36174:SF1">
    <property type="entry name" value="LIPID II:GLYCINE GLYCYLTRANSFERASE"/>
    <property type="match status" value="1"/>
</dbReference>
<evidence type="ECO:0000313" key="10">
    <source>
        <dbReference type="Proteomes" id="UP000323565"/>
    </source>
</evidence>
<dbReference type="Pfam" id="PF13480">
    <property type="entry name" value="Acetyltransf_6"/>
    <property type="match status" value="1"/>
</dbReference>
<evidence type="ECO:0000256" key="7">
    <source>
        <dbReference type="SAM" id="MobiDB-lite"/>
    </source>
</evidence>
<keyword evidence="6" id="KW-0961">Cell wall biogenesis/degradation</keyword>
<dbReference type="InterPro" id="IPR038740">
    <property type="entry name" value="BioF2-like_GNAT_dom"/>
</dbReference>
<feature type="domain" description="BioF2-like acetyltransferase" evidence="8">
    <location>
        <begin position="144"/>
        <end position="264"/>
    </location>
</feature>
<evidence type="ECO:0000256" key="5">
    <source>
        <dbReference type="ARBA" id="ARBA00023315"/>
    </source>
</evidence>
<evidence type="ECO:0000256" key="4">
    <source>
        <dbReference type="ARBA" id="ARBA00022984"/>
    </source>
</evidence>
<accession>A0ABX5Z6F7</accession>
<sequence>MFSLESPLQTDAWAKVQRKLGKPTSTLQGDGWSALCVEEKRAVGSYLYVPYGPICRDAGALDDALRAIHAHARRRRAWWVRVEPRSSEREALWSDLPLWRDVLEADRFHPALHDHQPKHTRLIDLTAGPDAILAAATGSIRTIHRNHAKKGLEVRTSRNPDDVTILAAFLSQAAGHKHIVVRSTSYLHAVASAMMPVDAATLYSTWKDGAPLCATLVYDSPTQRLFAHAAMPVEHRKLRPNQPLITRALLDAHDAGIRTADLFGLAPPDEPNHPWAGFSAFKRSFGGEDVTHLGTWERDIVPGARRALEAREHLAERRQTQRARGPEATADSSAPVATTVSAENSSVPH</sequence>
<evidence type="ECO:0000259" key="8">
    <source>
        <dbReference type="Pfam" id="PF13480"/>
    </source>
</evidence>
<keyword evidence="10" id="KW-1185">Reference proteome</keyword>
<feature type="compositionally biased region" description="Polar residues" evidence="7">
    <location>
        <begin position="330"/>
        <end position="349"/>
    </location>
</feature>
<dbReference type="PROSITE" id="PS51191">
    <property type="entry name" value="FEMABX"/>
    <property type="match status" value="1"/>
</dbReference>
<protein>
    <submittedName>
        <fullName evidence="9">GNAT family N-acetyltransferase</fullName>
    </submittedName>
</protein>